<feature type="domain" description="Formyl transferase N-terminal" evidence="1">
    <location>
        <begin position="28"/>
        <end position="123"/>
    </location>
</feature>
<protein>
    <recommendedName>
        <fullName evidence="1">Formyl transferase N-terminal domain-containing protein</fullName>
    </recommendedName>
</protein>
<sequence>MARNTGFYPLTRLTPALNSHPNHIRPLSFGLFIPPRILGAAKYGGLNIHPSLLPDFRGPAPIHHTLLAGEKSTGITLQTLHESRFDHGMILDQTRFDVPRPGSYDVQSLIKVAAEKGAEMLVNGIRNRLFVPPLAPLVQSVVVPESALRHAAKIRPEDRHIDWSSWPWDRIYRHHKVLGSLWNYATISETSQSVDPPLQKRIILTDLENIEPDSILAPLSSLEPGIPFAIPGDSSMTNKDRPLYVLTSDSKLVRINQIKVEGDKCRGAYAGALKAKVMGPLAQGENSHIQPISCFYAPLK</sequence>
<dbReference type="OMA" id="PFTNASH"/>
<dbReference type="EMBL" id="CH476615">
    <property type="protein sequence ID" value="EEP77067.1"/>
    <property type="molecule type" value="Genomic_DNA"/>
</dbReference>
<dbReference type="GO" id="GO:0004479">
    <property type="term" value="F:methionyl-tRNA formyltransferase activity"/>
    <property type="evidence" value="ECO:0007669"/>
    <property type="project" value="TreeGrafter"/>
</dbReference>
<dbReference type="GeneID" id="8441678"/>
<dbReference type="AlphaFoldDB" id="C4JJV9"/>
<dbReference type="RefSeq" id="XP_002542400.1">
    <property type="nucleotide sequence ID" value="XM_002542354.1"/>
</dbReference>
<dbReference type="PANTHER" id="PTHR11138">
    <property type="entry name" value="METHIONYL-TRNA FORMYLTRANSFERASE"/>
    <property type="match status" value="1"/>
</dbReference>
<accession>C4JJV9</accession>
<dbReference type="OrthoDB" id="10268103at2759"/>
<dbReference type="GO" id="GO:0005739">
    <property type="term" value="C:mitochondrion"/>
    <property type="evidence" value="ECO:0007669"/>
    <property type="project" value="TreeGrafter"/>
</dbReference>
<dbReference type="Gene3D" id="3.40.50.12230">
    <property type="match status" value="1"/>
</dbReference>
<gene>
    <name evidence="2" type="ORF">UREG_01916</name>
</gene>
<dbReference type="VEuPathDB" id="FungiDB:UREG_01916"/>
<keyword evidence="3" id="KW-1185">Reference proteome</keyword>
<dbReference type="KEGG" id="ure:UREG_01916"/>
<dbReference type="InterPro" id="IPR002376">
    <property type="entry name" value="Formyl_transf_N"/>
</dbReference>
<dbReference type="HOGENOM" id="CLU_033347_0_2_1"/>
<evidence type="ECO:0000313" key="2">
    <source>
        <dbReference type="EMBL" id="EEP77067.1"/>
    </source>
</evidence>
<dbReference type="InParanoid" id="C4JJV9"/>
<evidence type="ECO:0000313" key="3">
    <source>
        <dbReference type="Proteomes" id="UP000002058"/>
    </source>
</evidence>
<organism evidence="2 3">
    <name type="scientific">Uncinocarpus reesii (strain UAMH 1704)</name>
    <dbReference type="NCBI Taxonomy" id="336963"/>
    <lineage>
        <taxon>Eukaryota</taxon>
        <taxon>Fungi</taxon>
        <taxon>Dikarya</taxon>
        <taxon>Ascomycota</taxon>
        <taxon>Pezizomycotina</taxon>
        <taxon>Eurotiomycetes</taxon>
        <taxon>Eurotiomycetidae</taxon>
        <taxon>Onygenales</taxon>
        <taxon>Onygenaceae</taxon>
        <taxon>Uncinocarpus</taxon>
    </lineage>
</organism>
<dbReference type="FunCoup" id="C4JJV9">
    <property type="interactions" value="236"/>
</dbReference>
<reference evidence="3" key="1">
    <citation type="journal article" date="2009" name="Genome Res.">
        <title>Comparative genomic analyses of the human fungal pathogens Coccidioides and their relatives.</title>
        <authorList>
            <person name="Sharpton T.J."/>
            <person name="Stajich J.E."/>
            <person name="Rounsley S.D."/>
            <person name="Gardner M.J."/>
            <person name="Wortman J.R."/>
            <person name="Jordar V.S."/>
            <person name="Maiti R."/>
            <person name="Kodira C.D."/>
            <person name="Neafsey D.E."/>
            <person name="Zeng Q."/>
            <person name="Hung C.-Y."/>
            <person name="McMahan C."/>
            <person name="Muszewska A."/>
            <person name="Grynberg M."/>
            <person name="Mandel M.A."/>
            <person name="Kellner E.M."/>
            <person name="Barker B.M."/>
            <person name="Galgiani J.N."/>
            <person name="Orbach M.J."/>
            <person name="Kirkland T.N."/>
            <person name="Cole G.T."/>
            <person name="Henn M.R."/>
            <person name="Birren B.W."/>
            <person name="Taylor J.W."/>
        </authorList>
    </citation>
    <scope>NUCLEOTIDE SEQUENCE [LARGE SCALE GENOMIC DNA]</scope>
    <source>
        <strain evidence="3">UAMH 1704</strain>
    </source>
</reference>
<dbReference type="Pfam" id="PF00551">
    <property type="entry name" value="Formyl_trans_N"/>
    <property type="match status" value="1"/>
</dbReference>
<dbReference type="STRING" id="336963.C4JJV9"/>
<evidence type="ECO:0000259" key="1">
    <source>
        <dbReference type="Pfam" id="PF00551"/>
    </source>
</evidence>
<dbReference type="eggNOG" id="KOG3082">
    <property type="taxonomic scope" value="Eukaryota"/>
</dbReference>
<name>C4JJV9_UNCRE</name>
<dbReference type="SUPFAM" id="SSF53328">
    <property type="entry name" value="Formyltransferase"/>
    <property type="match status" value="1"/>
</dbReference>
<dbReference type="Proteomes" id="UP000002058">
    <property type="component" value="Unassembled WGS sequence"/>
</dbReference>
<proteinExistence type="predicted"/>
<dbReference type="InterPro" id="IPR036477">
    <property type="entry name" value="Formyl_transf_N_sf"/>
</dbReference>
<dbReference type="PANTHER" id="PTHR11138:SF5">
    <property type="entry name" value="METHIONYL-TRNA FORMYLTRANSFERASE, MITOCHONDRIAL"/>
    <property type="match status" value="1"/>
</dbReference>